<keyword evidence="6 16" id="KW-0812">Transmembrane</keyword>
<dbReference type="EC" id="2.3.2.27" evidence="4"/>
<keyword evidence="12 16" id="KW-0472">Membrane</keyword>
<comment type="similarity">
    <text evidence="13">Belongs to the RING-type zinc finger family. ATL subfamily.</text>
</comment>
<evidence type="ECO:0000256" key="10">
    <source>
        <dbReference type="ARBA" id="ARBA00022833"/>
    </source>
</evidence>
<evidence type="ECO:0000256" key="1">
    <source>
        <dbReference type="ARBA" id="ARBA00000900"/>
    </source>
</evidence>
<evidence type="ECO:0000259" key="17">
    <source>
        <dbReference type="PROSITE" id="PS50089"/>
    </source>
</evidence>
<dbReference type="CDD" id="cd16461">
    <property type="entry name" value="RING-H2_EL5-like"/>
    <property type="match status" value="1"/>
</dbReference>
<dbReference type="Gene3D" id="3.30.40.10">
    <property type="entry name" value="Zinc/RING finger domain, C3HC4 (zinc finger)"/>
    <property type="match status" value="1"/>
</dbReference>
<evidence type="ECO:0000256" key="14">
    <source>
        <dbReference type="PROSITE-ProRule" id="PRU00175"/>
    </source>
</evidence>
<keyword evidence="5" id="KW-0808">Transferase</keyword>
<keyword evidence="7" id="KW-0479">Metal-binding</keyword>
<evidence type="ECO:0000256" key="11">
    <source>
        <dbReference type="ARBA" id="ARBA00022989"/>
    </source>
</evidence>
<dbReference type="GO" id="GO:0008270">
    <property type="term" value="F:zinc ion binding"/>
    <property type="evidence" value="ECO:0007669"/>
    <property type="project" value="UniProtKB-KW"/>
</dbReference>
<keyword evidence="8 14" id="KW-0863">Zinc-finger</keyword>
<evidence type="ECO:0000256" key="15">
    <source>
        <dbReference type="SAM" id="MobiDB-lite"/>
    </source>
</evidence>
<dbReference type="GO" id="GO:0061630">
    <property type="term" value="F:ubiquitin protein ligase activity"/>
    <property type="evidence" value="ECO:0007669"/>
    <property type="project" value="UniProtKB-EC"/>
</dbReference>
<comment type="caution">
    <text evidence="18">The sequence shown here is derived from an EMBL/GenBank/DDBJ whole genome shotgun (WGS) entry which is preliminary data.</text>
</comment>
<evidence type="ECO:0000256" key="9">
    <source>
        <dbReference type="ARBA" id="ARBA00022786"/>
    </source>
</evidence>
<keyword evidence="11 16" id="KW-1133">Transmembrane helix</keyword>
<evidence type="ECO:0000256" key="3">
    <source>
        <dbReference type="ARBA" id="ARBA00004906"/>
    </source>
</evidence>
<dbReference type="GO" id="GO:0016567">
    <property type="term" value="P:protein ubiquitination"/>
    <property type="evidence" value="ECO:0007669"/>
    <property type="project" value="InterPro"/>
</dbReference>
<dbReference type="GO" id="GO:0016020">
    <property type="term" value="C:membrane"/>
    <property type="evidence" value="ECO:0007669"/>
    <property type="project" value="UniProtKB-SubCell"/>
</dbReference>
<name>A0AAW1GIZ4_SAPOF</name>
<evidence type="ECO:0000256" key="12">
    <source>
        <dbReference type="ARBA" id="ARBA00023136"/>
    </source>
</evidence>
<evidence type="ECO:0000256" key="7">
    <source>
        <dbReference type="ARBA" id="ARBA00022723"/>
    </source>
</evidence>
<sequence length="293" mass="32759">MDNHNDNTLPAADTSFPPPFISEPKGYALSGKIMLSAIIILFAVVVIMVCFHIYARWYILRARRRNVRRARRRTHLVFYIEPNDPSNTATVPTRGLDASVIKSLPTFVYNNNNKNNTPSYSSELLECAVCLSEFEENEKGRMLPKCSHCFHVECIDMWFHSHDTCPLCRAPVDPSDLPPEKENASAELTPSQLTEPAESRHELDPSPSTSVGGRRKGAAELVGVRIEVPPRRCHSFSFANSDESGTSRSPTSRVLSLKRFLSREKKSPSGSRAEFDIELGRVDSVTPTSLTPR</sequence>
<keyword evidence="19" id="KW-1185">Reference proteome</keyword>
<dbReference type="PANTHER" id="PTHR46913">
    <property type="entry name" value="RING-H2 FINGER PROTEIN ATL16"/>
    <property type="match status" value="1"/>
</dbReference>
<dbReference type="SUPFAM" id="SSF57850">
    <property type="entry name" value="RING/U-box"/>
    <property type="match status" value="1"/>
</dbReference>
<keyword evidence="9" id="KW-0833">Ubl conjugation pathway</keyword>
<evidence type="ECO:0000256" key="6">
    <source>
        <dbReference type="ARBA" id="ARBA00022692"/>
    </source>
</evidence>
<evidence type="ECO:0000256" key="2">
    <source>
        <dbReference type="ARBA" id="ARBA00004167"/>
    </source>
</evidence>
<evidence type="ECO:0000256" key="16">
    <source>
        <dbReference type="SAM" id="Phobius"/>
    </source>
</evidence>
<comment type="subcellular location">
    <subcellularLocation>
        <location evidence="2">Membrane</location>
        <topology evidence="2">Single-pass membrane protein</topology>
    </subcellularLocation>
</comment>
<organism evidence="18 19">
    <name type="scientific">Saponaria officinalis</name>
    <name type="common">Common soapwort</name>
    <name type="synonym">Lychnis saponaria</name>
    <dbReference type="NCBI Taxonomy" id="3572"/>
    <lineage>
        <taxon>Eukaryota</taxon>
        <taxon>Viridiplantae</taxon>
        <taxon>Streptophyta</taxon>
        <taxon>Embryophyta</taxon>
        <taxon>Tracheophyta</taxon>
        <taxon>Spermatophyta</taxon>
        <taxon>Magnoliopsida</taxon>
        <taxon>eudicotyledons</taxon>
        <taxon>Gunneridae</taxon>
        <taxon>Pentapetalae</taxon>
        <taxon>Caryophyllales</taxon>
        <taxon>Caryophyllaceae</taxon>
        <taxon>Caryophylleae</taxon>
        <taxon>Saponaria</taxon>
    </lineage>
</organism>
<evidence type="ECO:0000256" key="4">
    <source>
        <dbReference type="ARBA" id="ARBA00012483"/>
    </source>
</evidence>
<accession>A0AAW1GIZ4</accession>
<dbReference type="PANTHER" id="PTHR46913:SF1">
    <property type="entry name" value="RING-H2 FINGER PROTEIN ATL16"/>
    <property type="match status" value="1"/>
</dbReference>
<feature type="domain" description="RING-type" evidence="17">
    <location>
        <begin position="127"/>
        <end position="169"/>
    </location>
</feature>
<feature type="region of interest" description="Disordered" evidence="15">
    <location>
        <begin position="176"/>
        <end position="216"/>
    </location>
</feature>
<protein>
    <recommendedName>
        <fullName evidence="4">RING-type E3 ubiquitin transferase</fullName>
        <ecNumber evidence="4">2.3.2.27</ecNumber>
    </recommendedName>
</protein>
<feature type="transmembrane region" description="Helical" evidence="16">
    <location>
        <begin position="33"/>
        <end position="59"/>
    </location>
</feature>
<evidence type="ECO:0000256" key="8">
    <source>
        <dbReference type="ARBA" id="ARBA00022771"/>
    </source>
</evidence>
<dbReference type="Proteomes" id="UP001443914">
    <property type="component" value="Unassembled WGS sequence"/>
</dbReference>
<evidence type="ECO:0000256" key="13">
    <source>
        <dbReference type="ARBA" id="ARBA00024209"/>
    </source>
</evidence>
<dbReference type="InterPro" id="IPR013083">
    <property type="entry name" value="Znf_RING/FYVE/PHD"/>
</dbReference>
<comment type="catalytic activity">
    <reaction evidence="1">
        <text>S-ubiquitinyl-[E2 ubiquitin-conjugating enzyme]-L-cysteine + [acceptor protein]-L-lysine = [E2 ubiquitin-conjugating enzyme]-L-cysteine + N(6)-ubiquitinyl-[acceptor protein]-L-lysine.</text>
        <dbReference type="EC" id="2.3.2.27"/>
    </reaction>
</comment>
<dbReference type="InterPro" id="IPR001841">
    <property type="entry name" value="Znf_RING"/>
</dbReference>
<dbReference type="EMBL" id="JBDFQZ010000014">
    <property type="protein sequence ID" value="KAK9664710.1"/>
    <property type="molecule type" value="Genomic_DNA"/>
</dbReference>
<evidence type="ECO:0000313" key="18">
    <source>
        <dbReference type="EMBL" id="KAK9664710.1"/>
    </source>
</evidence>
<evidence type="ECO:0000313" key="19">
    <source>
        <dbReference type="Proteomes" id="UP001443914"/>
    </source>
</evidence>
<gene>
    <name evidence="18" type="ORF">RND81_14G062900</name>
</gene>
<dbReference type="Pfam" id="PF13639">
    <property type="entry name" value="zf-RING_2"/>
    <property type="match status" value="1"/>
</dbReference>
<dbReference type="SMART" id="SM00184">
    <property type="entry name" value="RING"/>
    <property type="match status" value="1"/>
</dbReference>
<dbReference type="PROSITE" id="PS50089">
    <property type="entry name" value="ZF_RING_2"/>
    <property type="match status" value="1"/>
</dbReference>
<dbReference type="AlphaFoldDB" id="A0AAW1GIZ4"/>
<dbReference type="FunFam" id="3.30.40.10:FF:000187">
    <property type="entry name" value="E3 ubiquitin-protein ligase ATL6"/>
    <property type="match status" value="1"/>
</dbReference>
<proteinExistence type="inferred from homology"/>
<dbReference type="InterPro" id="IPR044600">
    <property type="entry name" value="ATL1/ATL16-like"/>
</dbReference>
<comment type="pathway">
    <text evidence="3">Protein modification; protein ubiquitination.</text>
</comment>
<keyword evidence="10" id="KW-0862">Zinc</keyword>
<reference evidence="18" key="1">
    <citation type="submission" date="2024-03" db="EMBL/GenBank/DDBJ databases">
        <title>WGS assembly of Saponaria officinalis var. Norfolk2.</title>
        <authorList>
            <person name="Jenkins J."/>
            <person name="Shu S."/>
            <person name="Grimwood J."/>
            <person name="Barry K."/>
            <person name="Goodstein D."/>
            <person name="Schmutz J."/>
            <person name="Leebens-Mack J."/>
            <person name="Osbourn A."/>
        </authorList>
    </citation>
    <scope>NUCLEOTIDE SEQUENCE [LARGE SCALE GENOMIC DNA]</scope>
    <source>
        <strain evidence="18">JIC</strain>
    </source>
</reference>
<evidence type="ECO:0000256" key="5">
    <source>
        <dbReference type="ARBA" id="ARBA00022679"/>
    </source>
</evidence>